<organism evidence="6 7">
    <name type="scientific">Bibersteinia trehalosi USDA-ARS-USMARC-188</name>
    <dbReference type="NCBI Taxonomy" id="1263829"/>
    <lineage>
        <taxon>Bacteria</taxon>
        <taxon>Pseudomonadati</taxon>
        <taxon>Pseudomonadota</taxon>
        <taxon>Gammaproteobacteria</taxon>
        <taxon>Pasteurellales</taxon>
        <taxon>Pasteurellaceae</taxon>
        <taxon>Bibersteinia</taxon>
    </lineage>
</organism>
<feature type="chain" id="PRO_5020475232" evidence="4">
    <location>
        <begin position="25"/>
        <end position="314"/>
    </location>
</feature>
<dbReference type="AlphaFoldDB" id="A0A4V7I6W7"/>
<dbReference type="Proteomes" id="UP000019091">
    <property type="component" value="Chromosome"/>
</dbReference>
<comment type="similarity">
    <text evidence="2">Belongs to the bacterial solute-binding protein 2 family.</text>
</comment>
<name>A0A4V7I6W7_BIBTR</name>
<feature type="signal peptide" evidence="4">
    <location>
        <begin position="1"/>
        <end position="24"/>
    </location>
</feature>
<evidence type="ECO:0000313" key="6">
    <source>
        <dbReference type="EMBL" id="AHG80739.1"/>
    </source>
</evidence>
<evidence type="ECO:0000256" key="3">
    <source>
        <dbReference type="ARBA" id="ARBA00022729"/>
    </source>
</evidence>
<dbReference type="KEGG" id="btre:F542_210"/>
<evidence type="ECO:0000256" key="2">
    <source>
        <dbReference type="ARBA" id="ARBA00007639"/>
    </source>
</evidence>
<comment type="subcellular location">
    <subcellularLocation>
        <location evidence="1">Cell envelope</location>
    </subcellularLocation>
</comment>
<proteinExistence type="inferred from homology"/>
<dbReference type="EMBL" id="CP006954">
    <property type="protein sequence ID" value="AHG80739.1"/>
    <property type="molecule type" value="Genomic_DNA"/>
</dbReference>
<dbReference type="CDD" id="cd19968">
    <property type="entry name" value="PBP1_ABC_IbpA-like"/>
    <property type="match status" value="1"/>
</dbReference>
<dbReference type="Pfam" id="PF13407">
    <property type="entry name" value="Peripla_BP_4"/>
    <property type="match status" value="1"/>
</dbReference>
<sequence length="314" mass="33897">MKMKKHIKFVLSTLALGLMANSFAKDELVVFSLPNLSSPFEVQLQKVAVETGKKLEVKLQVLDGQSSSTKQASDLENAITRGAKGIIISPNDVNAISAAVEEIIHEKIPAATLDRKVESSKPVPHFGANNYTGGQEVAKAVKNKYPNGAKIILLTGQPGSTSNIERTKGIRDELAVGGDTYKIVIDQTGNWLRSEGLRIIESILPTLKEKPDVIISANDDMALGAIEALRSQGLKAGDILVTGFDATPEALARVKDGWLFLTADQRPGFAVSTALEQIVGNIRNNQEVRGADYPPKIILQENLSEAERFAEVSE</sequence>
<feature type="domain" description="Periplasmic binding protein" evidence="5">
    <location>
        <begin position="29"/>
        <end position="279"/>
    </location>
</feature>
<dbReference type="SUPFAM" id="SSF53822">
    <property type="entry name" value="Periplasmic binding protein-like I"/>
    <property type="match status" value="1"/>
</dbReference>
<dbReference type="InterPro" id="IPR025997">
    <property type="entry name" value="SBP_2_dom"/>
</dbReference>
<evidence type="ECO:0000313" key="7">
    <source>
        <dbReference type="Proteomes" id="UP000019091"/>
    </source>
</evidence>
<evidence type="ECO:0000259" key="5">
    <source>
        <dbReference type="Pfam" id="PF13407"/>
    </source>
</evidence>
<keyword evidence="3 4" id="KW-0732">Signal</keyword>
<protein>
    <submittedName>
        <fullName evidence="6">Periplasmic binding protein/LacI transcriptional regulator</fullName>
    </submittedName>
</protein>
<dbReference type="InterPro" id="IPR028082">
    <property type="entry name" value="Peripla_BP_I"/>
</dbReference>
<dbReference type="PANTHER" id="PTHR46847:SF1">
    <property type="entry name" value="D-ALLOSE-BINDING PERIPLASMIC PROTEIN-RELATED"/>
    <property type="match status" value="1"/>
</dbReference>
<dbReference type="PANTHER" id="PTHR46847">
    <property type="entry name" value="D-ALLOSE-BINDING PERIPLASMIC PROTEIN-RELATED"/>
    <property type="match status" value="1"/>
</dbReference>
<evidence type="ECO:0000256" key="1">
    <source>
        <dbReference type="ARBA" id="ARBA00004196"/>
    </source>
</evidence>
<dbReference type="GO" id="GO:0030313">
    <property type="term" value="C:cell envelope"/>
    <property type="evidence" value="ECO:0007669"/>
    <property type="project" value="UniProtKB-SubCell"/>
</dbReference>
<evidence type="ECO:0000256" key="4">
    <source>
        <dbReference type="SAM" id="SignalP"/>
    </source>
</evidence>
<dbReference type="RefSeq" id="WP_015433640.1">
    <property type="nucleotide sequence ID" value="NZ_CP006954.1"/>
</dbReference>
<accession>A0A4V7I6W7</accession>
<dbReference type="Gene3D" id="3.40.50.2300">
    <property type="match status" value="2"/>
</dbReference>
<gene>
    <name evidence="6" type="ORF">F542_210</name>
</gene>
<reference evidence="6 7" key="1">
    <citation type="journal article" date="2014" name="Genome Announc.">
        <title>Complete Closed Genome Sequences of Three Bibersteinia trehalosi Nasopharyngeal Isolates from Cattle with Shipping Fever.</title>
        <authorList>
            <person name="Harhay G.P."/>
            <person name="McVey D.S."/>
            <person name="Koren S."/>
            <person name="Phillippy A.M."/>
            <person name="Bono J."/>
            <person name="Harhay D.M."/>
            <person name="Clawson M.L."/>
            <person name="Heaton M.P."/>
            <person name="Chitko-McKown C.G."/>
            <person name="Korlach J."/>
            <person name="Smith T.P."/>
        </authorList>
    </citation>
    <scope>NUCLEOTIDE SEQUENCE [LARGE SCALE GENOMIC DNA]</scope>
    <source>
        <strain evidence="6 7">USDA-ARS-USMARC-188</strain>
    </source>
</reference>
<dbReference type="GO" id="GO:0055085">
    <property type="term" value="P:transmembrane transport"/>
    <property type="evidence" value="ECO:0007669"/>
    <property type="project" value="UniProtKB-ARBA"/>
</dbReference>
<dbReference type="GO" id="GO:0030246">
    <property type="term" value="F:carbohydrate binding"/>
    <property type="evidence" value="ECO:0007669"/>
    <property type="project" value="UniProtKB-ARBA"/>
</dbReference>